<evidence type="ECO:0000256" key="1">
    <source>
        <dbReference type="SAM" id="Phobius"/>
    </source>
</evidence>
<evidence type="ECO:0008006" key="4">
    <source>
        <dbReference type="Google" id="ProtNLM"/>
    </source>
</evidence>
<keyword evidence="1" id="KW-0472">Membrane</keyword>
<keyword evidence="1" id="KW-0812">Transmembrane</keyword>
<comment type="caution">
    <text evidence="2">The sequence shown here is derived from an EMBL/GenBank/DDBJ whole genome shotgun (WGS) entry which is preliminary data.</text>
</comment>
<name>A0ABW0ZPX8_9ACTN</name>
<evidence type="ECO:0000313" key="2">
    <source>
        <dbReference type="EMBL" id="MFC5730530.1"/>
    </source>
</evidence>
<feature type="transmembrane region" description="Helical" evidence="1">
    <location>
        <begin position="49"/>
        <end position="70"/>
    </location>
</feature>
<protein>
    <recommendedName>
        <fullName evidence="4">DUF4175 domain-containing protein</fullName>
    </recommendedName>
</protein>
<organism evidence="2 3">
    <name type="scientific">Nocardioides vastitatis</name>
    <dbReference type="NCBI Taxonomy" id="2568655"/>
    <lineage>
        <taxon>Bacteria</taxon>
        <taxon>Bacillati</taxon>
        <taxon>Actinomycetota</taxon>
        <taxon>Actinomycetes</taxon>
        <taxon>Propionibacteriales</taxon>
        <taxon>Nocardioidaceae</taxon>
        <taxon>Nocardioides</taxon>
    </lineage>
</organism>
<dbReference type="EMBL" id="JBHSNS010000009">
    <property type="protein sequence ID" value="MFC5730530.1"/>
    <property type="molecule type" value="Genomic_DNA"/>
</dbReference>
<dbReference type="RefSeq" id="WP_136433843.1">
    <property type="nucleotide sequence ID" value="NZ_JBHSNS010000009.1"/>
</dbReference>
<evidence type="ECO:0000313" key="3">
    <source>
        <dbReference type="Proteomes" id="UP001596072"/>
    </source>
</evidence>
<sequence length="103" mass="11562">MVLSRRRRVRRVVIDPATGRTISPWPFVGLVLVVSSFFLYAASGLLAPAWAVVVLLLTWLAMLVLCFVWWTPHPRRVVVVGVVSFVWWFVAITAGGVLLDWTA</sequence>
<keyword evidence="3" id="KW-1185">Reference proteome</keyword>
<feature type="transmembrane region" description="Helical" evidence="1">
    <location>
        <begin position="77"/>
        <end position="99"/>
    </location>
</feature>
<feature type="transmembrane region" description="Helical" evidence="1">
    <location>
        <begin position="21"/>
        <end position="43"/>
    </location>
</feature>
<proteinExistence type="predicted"/>
<gene>
    <name evidence="2" type="ORF">ACFPQB_16540</name>
</gene>
<accession>A0ABW0ZPX8</accession>
<keyword evidence="1" id="KW-1133">Transmembrane helix</keyword>
<reference evidence="3" key="1">
    <citation type="journal article" date="2019" name="Int. J. Syst. Evol. Microbiol.">
        <title>The Global Catalogue of Microorganisms (GCM) 10K type strain sequencing project: providing services to taxonomists for standard genome sequencing and annotation.</title>
        <authorList>
            <consortium name="The Broad Institute Genomics Platform"/>
            <consortium name="The Broad Institute Genome Sequencing Center for Infectious Disease"/>
            <person name="Wu L."/>
            <person name="Ma J."/>
        </authorList>
    </citation>
    <scope>NUCLEOTIDE SEQUENCE [LARGE SCALE GENOMIC DNA]</scope>
    <source>
        <strain evidence="3">YIM 94188</strain>
    </source>
</reference>
<dbReference type="Proteomes" id="UP001596072">
    <property type="component" value="Unassembled WGS sequence"/>
</dbReference>